<keyword evidence="1" id="KW-0175">Coiled coil</keyword>
<organism evidence="2 3">
    <name type="scientific">Alteribacter keqinensis</name>
    <dbReference type="NCBI Taxonomy" id="2483800"/>
    <lineage>
        <taxon>Bacteria</taxon>
        <taxon>Bacillati</taxon>
        <taxon>Bacillota</taxon>
        <taxon>Bacilli</taxon>
        <taxon>Bacillales</taxon>
        <taxon>Bacillaceae</taxon>
        <taxon>Alteribacter</taxon>
    </lineage>
</organism>
<reference evidence="2 3" key="1">
    <citation type="submission" date="2018-10" db="EMBL/GenBank/DDBJ databases">
        <title>Bacillus Keqinensis sp. nov., a moderately halophilic bacterium isolated from a saline-alkaline lake.</title>
        <authorList>
            <person name="Wang H."/>
        </authorList>
    </citation>
    <scope>NUCLEOTIDE SEQUENCE [LARGE SCALE GENOMIC DNA]</scope>
    <source>
        <strain evidence="2 3">KQ-3</strain>
    </source>
</reference>
<proteinExistence type="predicted"/>
<feature type="coiled-coil region" evidence="1">
    <location>
        <begin position="39"/>
        <end position="81"/>
    </location>
</feature>
<name>A0A3M7TVI7_9BACI</name>
<sequence>MPYHKNKQQAFQAAQQAFVQLQGAMNDLAPDDADYGHHHKAAEQELNEAMQVIQKAHVNASEHQKQQLRIYEEEVRKYQQQLMEE</sequence>
<evidence type="ECO:0000313" key="3">
    <source>
        <dbReference type="Proteomes" id="UP000278746"/>
    </source>
</evidence>
<evidence type="ECO:0000256" key="1">
    <source>
        <dbReference type="SAM" id="Coils"/>
    </source>
</evidence>
<dbReference type="AlphaFoldDB" id="A0A3M7TVI7"/>
<dbReference type="EMBL" id="RHIB01000001">
    <property type="protein sequence ID" value="RNA69463.1"/>
    <property type="molecule type" value="Genomic_DNA"/>
</dbReference>
<gene>
    <name evidence="2" type="ORF">EBO34_05880</name>
</gene>
<keyword evidence="3" id="KW-1185">Reference proteome</keyword>
<dbReference type="RefSeq" id="WP_122896983.1">
    <property type="nucleotide sequence ID" value="NZ_RHIB01000001.1"/>
</dbReference>
<evidence type="ECO:0000313" key="2">
    <source>
        <dbReference type="EMBL" id="RNA69463.1"/>
    </source>
</evidence>
<dbReference type="OrthoDB" id="2936945at2"/>
<comment type="caution">
    <text evidence="2">The sequence shown here is derived from an EMBL/GenBank/DDBJ whole genome shotgun (WGS) entry which is preliminary data.</text>
</comment>
<dbReference type="Proteomes" id="UP000278746">
    <property type="component" value="Unassembled WGS sequence"/>
</dbReference>
<accession>A0A3M7TVI7</accession>
<protein>
    <submittedName>
        <fullName evidence="2">DUF1216 domain-containing protein</fullName>
    </submittedName>
</protein>